<evidence type="ECO:0000313" key="2">
    <source>
        <dbReference type="Proteomes" id="UP001267426"/>
    </source>
</evidence>
<proteinExistence type="predicted"/>
<dbReference type="EMBL" id="JAVRHT010000001">
    <property type="protein sequence ID" value="MDT0630157.1"/>
    <property type="molecule type" value="Genomic_DNA"/>
</dbReference>
<sequence length="120" mass="13039">MTPFRVLLVGLLLIAGLLYVLNPGPEAFRRFLTEELAAQAEQRARDAGEEVGGSSGGRVAGVIARRLGREAGALASEAFEREDYYVASVYRVDINGRRPGGEWAFLGIANQFFPIEAPEL</sequence>
<dbReference type="Proteomes" id="UP001267426">
    <property type="component" value="Unassembled WGS sequence"/>
</dbReference>
<keyword evidence="2" id="KW-1185">Reference proteome</keyword>
<name>A0ABU3BLJ8_9BACT</name>
<dbReference type="RefSeq" id="WP_311661093.1">
    <property type="nucleotide sequence ID" value="NZ_JAVRHT010000001.1"/>
</dbReference>
<accession>A0ABU3BLJ8</accession>
<protein>
    <submittedName>
        <fullName evidence="1">DUF4359 domain-containing protein</fullName>
    </submittedName>
</protein>
<organism evidence="1 2">
    <name type="scientific">Rubrivirga litoralis</name>
    <dbReference type="NCBI Taxonomy" id="3075598"/>
    <lineage>
        <taxon>Bacteria</taxon>
        <taxon>Pseudomonadati</taxon>
        <taxon>Rhodothermota</taxon>
        <taxon>Rhodothermia</taxon>
        <taxon>Rhodothermales</taxon>
        <taxon>Rubricoccaceae</taxon>
        <taxon>Rubrivirga</taxon>
    </lineage>
</organism>
<gene>
    <name evidence="1" type="ORF">RM540_00215</name>
</gene>
<comment type="caution">
    <text evidence="1">The sequence shown here is derived from an EMBL/GenBank/DDBJ whole genome shotgun (WGS) entry which is preliminary data.</text>
</comment>
<reference evidence="1 2" key="1">
    <citation type="submission" date="2023-09" db="EMBL/GenBank/DDBJ databases">
        <authorList>
            <person name="Rey-Velasco X."/>
        </authorList>
    </citation>
    <scope>NUCLEOTIDE SEQUENCE [LARGE SCALE GENOMIC DNA]</scope>
    <source>
        <strain evidence="1 2">F394</strain>
    </source>
</reference>
<evidence type="ECO:0000313" key="1">
    <source>
        <dbReference type="EMBL" id="MDT0630157.1"/>
    </source>
</evidence>